<protein>
    <submittedName>
        <fullName evidence="9">Transposon Ty3-I Gag-Pol polyprotein</fullName>
    </submittedName>
</protein>
<dbReference type="Pfam" id="PF00078">
    <property type="entry name" value="RVT_1"/>
    <property type="match status" value="1"/>
</dbReference>
<dbReference type="Proteomes" id="UP000499080">
    <property type="component" value="Unassembled WGS sequence"/>
</dbReference>
<dbReference type="InterPro" id="IPR043502">
    <property type="entry name" value="DNA/RNA_pol_sf"/>
</dbReference>
<dbReference type="OrthoDB" id="2431547at2759"/>
<keyword evidence="1" id="KW-0645">Protease</keyword>
<evidence type="ECO:0000256" key="2">
    <source>
        <dbReference type="ARBA" id="ARBA00022679"/>
    </source>
</evidence>
<dbReference type="InterPro" id="IPR043128">
    <property type="entry name" value="Rev_trsase/Diguanyl_cyclase"/>
</dbReference>
<dbReference type="GO" id="GO:0006508">
    <property type="term" value="P:proteolysis"/>
    <property type="evidence" value="ECO:0007669"/>
    <property type="project" value="UniProtKB-KW"/>
</dbReference>
<organism evidence="9 10">
    <name type="scientific">Araneus ventricosus</name>
    <name type="common">Orbweaver spider</name>
    <name type="synonym">Epeira ventricosa</name>
    <dbReference type="NCBI Taxonomy" id="182803"/>
    <lineage>
        <taxon>Eukaryota</taxon>
        <taxon>Metazoa</taxon>
        <taxon>Ecdysozoa</taxon>
        <taxon>Arthropoda</taxon>
        <taxon>Chelicerata</taxon>
        <taxon>Arachnida</taxon>
        <taxon>Araneae</taxon>
        <taxon>Araneomorphae</taxon>
        <taxon>Entelegynae</taxon>
        <taxon>Araneoidea</taxon>
        <taxon>Araneidae</taxon>
        <taxon>Araneus</taxon>
    </lineage>
</organism>
<dbReference type="PANTHER" id="PTHR24559:SF444">
    <property type="entry name" value="REVERSE TRANSCRIPTASE DOMAIN-CONTAINING PROTEIN"/>
    <property type="match status" value="1"/>
</dbReference>
<dbReference type="FunFam" id="3.10.10.10:FF:000007">
    <property type="entry name" value="Retrovirus-related Pol polyprotein from transposon 17.6-like Protein"/>
    <property type="match status" value="1"/>
</dbReference>
<evidence type="ECO:0000256" key="4">
    <source>
        <dbReference type="ARBA" id="ARBA00022722"/>
    </source>
</evidence>
<keyword evidence="6" id="KW-0378">Hydrolase</keyword>
<evidence type="ECO:0000256" key="6">
    <source>
        <dbReference type="ARBA" id="ARBA00022801"/>
    </source>
</evidence>
<keyword evidence="2" id="KW-0808">Transferase</keyword>
<dbReference type="InterPro" id="IPR000477">
    <property type="entry name" value="RT_dom"/>
</dbReference>
<dbReference type="GO" id="GO:0004519">
    <property type="term" value="F:endonuclease activity"/>
    <property type="evidence" value="ECO:0007669"/>
    <property type="project" value="UniProtKB-KW"/>
</dbReference>
<keyword evidence="5" id="KW-0255">Endonuclease</keyword>
<reference evidence="9 10" key="1">
    <citation type="journal article" date="2019" name="Sci. Rep.">
        <title>Orb-weaving spider Araneus ventricosus genome elucidates the spidroin gene catalogue.</title>
        <authorList>
            <person name="Kono N."/>
            <person name="Nakamura H."/>
            <person name="Ohtoshi R."/>
            <person name="Moran D.A.P."/>
            <person name="Shinohara A."/>
            <person name="Yoshida Y."/>
            <person name="Fujiwara M."/>
            <person name="Mori M."/>
            <person name="Tomita M."/>
            <person name="Arakawa K."/>
        </authorList>
    </citation>
    <scope>NUCLEOTIDE SEQUENCE [LARGE SCALE GENOMIC DNA]</scope>
</reference>
<dbReference type="GO" id="GO:0003964">
    <property type="term" value="F:RNA-directed DNA polymerase activity"/>
    <property type="evidence" value="ECO:0007669"/>
    <property type="project" value="UniProtKB-KW"/>
</dbReference>
<keyword evidence="10" id="KW-1185">Reference proteome</keyword>
<name>A0A4Y2F118_ARAVE</name>
<dbReference type="Gene3D" id="3.10.10.10">
    <property type="entry name" value="HIV Type 1 Reverse Transcriptase, subunit A, domain 1"/>
    <property type="match status" value="1"/>
</dbReference>
<dbReference type="CDD" id="cd01647">
    <property type="entry name" value="RT_LTR"/>
    <property type="match status" value="1"/>
</dbReference>
<evidence type="ECO:0000256" key="5">
    <source>
        <dbReference type="ARBA" id="ARBA00022759"/>
    </source>
</evidence>
<proteinExistence type="predicted"/>
<dbReference type="SUPFAM" id="SSF56672">
    <property type="entry name" value="DNA/RNA polymerases"/>
    <property type="match status" value="1"/>
</dbReference>
<dbReference type="PROSITE" id="PS50878">
    <property type="entry name" value="RT_POL"/>
    <property type="match status" value="1"/>
</dbReference>
<dbReference type="EMBL" id="BGPR01000769">
    <property type="protein sequence ID" value="GBM34801.1"/>
    <property type="molecule type" value="Genomic_DNA"/>
</dbReference>
<dbReference type="GO" id="GO:0008233">
    <property type="term" value="F:peptidase activity"/>
    <property type="evidence" value="ECO:0007669"/>
    <property type="project" value="UniProtKB-KW"/>
</dbReference>
<evidence type="ECO:0000259" key="8">
    <source>
        <dbReference type="PROSITE" id="PS50878"/>
    </source>
</evidence>
<keyword evidence="7" id="KW-0695">RNA-directed DNA polymerase</keyword>
<evidence type="ECO:0000256" key="3">
    <source>
        <dbReference type="ARBA" id="ARBA00022695"/>
    </source>
</evidence>
<evidence type="ECO:0000256" key="1">
    <source>
        <dbReference type="ARBA" id="ARBA00022670"/>
    </source>
</evidence>
<dbReference type="Gene3D" id="3.30.70.270">
    <property type="match status" value="1"/>
</dbReference>
<keyword evidence="3" id="KW-0548">Nucleotidyltransferase</keyword>
<dbReference type="AlphaFoldDB" id="A0A4Y2F118"/>
<comment type="caution">
    <text evidence="9">The sequence shown here is derived from an EMBL/GenBank/DDBJ whole genome shotgun (WGS) entry which is preliminary data.</text>
</comment>
<dbReference type="InterPro" id="IPR053134">
    <property type="entry name" value="RNA-dir_DNA_polymerase"/>
</dbReference>
<gene>
    <name evidence="9" type="primary">TY3B-I_906</name>
    <name evidence="9" type="ORF">AVEN_7848_1</name>
</gene>
<evidence type="ECO:0000313" key="10">
    <source>
        <dbReference type="Proteomes" id="UP000499080"/>
    </source>
</evidence>
<sequence>MVKSFASIHEKRWLLSAIKRQLNTQTIPDRYSISKLEDFHQILKETKIFPKIDLFKAYFQIPISEESKCKTAIITPFGLYEFNVMSFGFKNAPATFQRFIHEVLTGLNSVSTYVDDILIASKSDKEHEIHLNLVLERLNAFGLRINISKPVFAVEEIEFLGYLITPQGSLSSARQSSRYYELQKTRKYSRP</sequence>
<evidence type="ECO:0000313" key="9">
    <source>
        <dbReference type="EMBL" id="GBM34801.1"/>
    </source>
</evidence>
<accession>A0A4Y2F118</accession>
<evidence type="ECO:0000256" key="7">
    <source>
        <dbReference type="ARBA" id="ARBA00022918"/>
    </source>
</evidence>
<feature type="domain" description="Reverse transcriptase" evidence="8">
    <location>
        <begin position="1"/>
        <end position="164"/>
    </location>
</feature>
<dbReference type="PANTHER" id="PTHR24559">
    <property type="entry name" value="TRANSPOSON TY3-I GAG-POL POLYPROTEIN"/>
    <property type="match status" value="1"/>
</dbReference>
<keyword evidence="4" id="KW-0540">Nuclease</keyword>